<comment type="caution">
    <text evidence="2">The sequence shown here is derived from an EMBL/GenBank/DDBJ whole genome shotgun (WGS) entry which is preliminary data.</text>
</comment>
<gene>
    <name evidence="2" type="ORF">ECRASSUSDP1_LOCUS1936</name>
</gene>
<protein>
    <submittedName>
        <fullName evidence="2">Uncharacterized protein</fullName>
    </submittedName>
</protein>
<reference evidence="2" key="1">
    <citation type="submission" date="2023-07" db="EMBL/GenBank/DDBJ databases">
        <authorList>
            <consortium name="AG Swart"/>
            <person name="Singh M."/>
            <person name="Singh A."/>
            <person name="Seah K."/>
            <person name="Emmerich C."/>
        </authorList>
    </citation>
    <scope>NUCLEOTIDE SEQUENCE</scope>
    <source>
        <strain evidence="2">DP1</strain>
    </source>
</reference>
<feature type="region of interest" description="Disordered" evidence="1">
    <location>
        <begin position="170"/>
        <end position="193"/>
    </location>
</feature>
<proteinExistence type="predicted"/>
<feature type="region of interest" description="Disordered" evidence="1">
    <location>
        <begin position="121"/>
        <end position="145"/>
    </location>
</feature>
<dbReference type="Proteomes" id="UP001295684">
    <property type="component" value="Unassembled WGS sequence"/>
</dbReference>
<keyword evidence="3" id="KW-1185">Reference proteome</keyword>
<dbReference type="EMBL" id="CAMPGE010001831">
    <property type="protein sequence ID" value="CAI2360632.1"/>
    <property type="molecule type" value="Genomic_DNA"/>
</dbReference>
<feature type="compositionally biased region" description="Polar residues" evidence="1">
    <location>
        <begin position="134"/>
        <end position="145"/>
    </location>
</feature>
<organism evidence="2 3">
    <name type="scientific">Euplotes crassus</name>
    <dbReference type="NCBI Taxonomy" id="5936"/>
    <lineage>
        <taxon>Eukaryota</taxon>
        <taxon>Sar</taxon>
        <taxon>Alveolata</taxon>
        <taxon>Ciliophora</taxon>
        <taxon>Intramacronucleata</taxon>
        <taxon>Spirotrichea</taxon>
        <taxon>Hypotrichia</taxon>
        <taxon>Euplotida</taxon>
        <taxon>Euplotidae</taxon>
        <taxon>Moneuplotes</taxon>
    </lineage>
</organism>
<feature type="compositionally biased region" description="Basic residues" evidence="1">
    <location>
        <begin position="170"/>
        <end position="185"/>
    </location>
</feature>
<evidence type="ECO:0000313" key="3">
    <source>
        <dbReference type="Proteomes" id="UP001295684"/>
    </source>
</evidence>
<accession>A0AAD1X6H2</accession>
<name>A0AAD1X6H2_EUPCR</name>
<evidence type="ECO:0000313" key="2">
    <source>
        <dbReference type="EMBL" id="CAI2360632.1"/>
    </source>
</evidence>
<dbReference type="AlphaFoldDB" id="A0AAD1X6H2"/>
<sequence length="245" mass="28440">MNAKEKINQIKNQIKKELFDSYGVKPVDEREFTAKLALKAGVEELENLGTQKADSQDHLLLQDYCMHLKGQLDQVIFIFCNYLKQVQEMPQKQSKFVADFKNQLETVYRSLKRYYAKYNNRGERESEKSHRRISSGNPSLSISTIDMNNSKIPRKQKKLSLMLGHTQVSRKIKTMSSSRKTRNSKRMSGAFQTGRSRKTLQNISKMSAIKQPIHYNDIYVSNKNAVFNSNMNFTMDNAKQMFESD</sequence>
<evidence type="ECO:0000256" key="1">
    <source>
        <dbReference type="SAM" id="MobiDB-lite"/>
    </source>
</evidence>